<dbReference type="GO" id="GO:0051536">
    <property type="term" value="F:iron-sulfur cluster binding"/>
    <property type="evidence" value="ECO:0007669"/>
    <property type="project" value="UniProtKB-KW"/>
</dbReference>
<dbReference type="SFLD" id="SFLDG01067">
    <property type="entry name" value="SPASM/twitch_domain_containing"/>
    <property type="match status" value="1"/>
</dbReference>
<name>X1H2I8_9ZZZZ</name>
<dbReference type="SFLD" id="SFLDS00029">
    <property type="entry name" value="Radical_SAM"/>
    <property type="match status" value="1"/>
</dbReference>
<dbReference type="NCBIfam" id="TIGR04321">
    <property type="entry name" value="spiroSPASM"/>
    <property type="match status" value="1"/>
</dbReference>
<dbReference type="PANTHER" id="PTHR11228:SF7">
    <property type="entry name" value="PQQA PEPTIDE CYCLASE"/>
    <property type="match status" value="1"/>
</dbReference>
<accession>X1H2I8</accession>
<dbReference type="PANTHER" id="PTHR11228">
    <property type="entry name" value="RADICAL SAM DOMAIN PROTEIN"/>
    <property type="match status" value="1"/>
</dbReference>
<evidence type="ECO:0000256" key="3">
    <source>
        <dbReference type="ARBA" id="ARBA00023004"/>
    </source>
</evidence>
<gene>
    <name evidence="6" type="ORF">S03H2_11050</name>
</gene>
<dbReference type="SUPFAM" id="SSF102114">
    <property type="entry name" value="Radical SAM enzymes"/>
    <property type="match status" value="1"/>
</dbReference>
<dbReference type="GO" id="GO:0003824">
    <property type="term" value="F:catalytic activity"/>
    <property type="evidence" value="ECO:0007669"/>
    <property type="project" value="InterPro"/>
</dbReference>
<dbReference type="InterPro" id="IPR058240">
    <property type="entry name" value="rSAM_sf"/>
</dbReference>
<feature type="non-terminal residue" evidence="6">
    <location>
        <position position="1"/>
    </location>
</feature>
<keyword evidence="3" id="KW-0408">Iron</keyword>
<dbReference type="Gene3D" id="3.20.20.70">
    <property type="entry name" value="Aldolase class I"/>
    <property type="match status" value="1"/>
</dbReference>
<dbReference type="InterPro" id="IPR050377">
    <property type="entry name" value="Radical_SAM_PqqE_MftC-like"/>
</dbReference>
<dbReference type="InterPro" id="IPR013785">
    <property type="entry name" value="Aldolase_TIM"/>
</dbReference>
<proteinExistence type="predicted"/>
<evidence type="ECO:0000256" key="4">
    <source>
        <dbReference type="ARBA" id="ARBA00023014"/>
    </source>
</evidence>
<evidence type="ECO:0000256" key="1">
    <source>
        <dbReference type="ARBA" id="ARBA00022691"/>
    </source>
</evidence>
<reference evidence="6" key="1">
    <citation type="journal article" date="2014" name="Front. Microbiol.">
        <title>High frequency of phylogenetically diverse reductive dehalogenase-homologous genes in deep subseafloor sedimentary metagenomes.</title>
        <authorList>
            <person name="Kawai M."/>
            <person name="Futagami T."/>
            <person name="Toyoda A."/>
            <person name="Takaki Y."/>
            <person name="Nishi S."/>
            <person name="Hori S."/>
            <person name="Arai W."/>
            <person name="Tsubouchi T."/>
            <person name="Morono Y."/>
            <person name="Uchiyama I."/>
            <person name="Ito T."/>
            <person name="Fujiyama A."/>
            <person name="Inagaki F."/>
            <person name="Takami H."/>
        </authorList>
    </citation>
    <scope>NUCLEOTIDE SEQUENCE</scope>
    <source>
        <strain evidence="6">Expedition CK06-06</strain>
    </source>
</reference>
<evidence type="ECO:0000256" key="2">
    <source>
        <dbReference type="ARBA" id="ARBA00022723"/>
    </source>
</evidence>
<dbReference type="AlphaFoldDB" id="X1H2I8"/>
<sequence>DKAEILRTLPSFFSIQIVEGCPQLCSYCPYPVFSIKTTGKKGEMPLNDFKNILNNIEGLCEDAVINISLWGEPAYHSHISEIVQAALDRRGFRVIIETSGIGWDSEVFTEIAKNNKKSLDWVVSLDANKPEMYQHLRGPGFEEAQKTIEALLACFPEHVYIQAVRMKDNEEELEEFYRQWKKKSDHVIIQKYDSFCGFLPDRKVTDLSPLKRFPCWHIKRDVNILIDGRIPLCREDIDCQYVLGSLFGDDLEQVWARGEKYYLDHLLGCYPELCKKCDEYYTFNF</sequence>
<dbReference type="Pfam" id="PF04055">
    <property type="entry name" value="Radical_SAM"/>
    <property type="match status" value="1"/>
</dbReference>
<keyword evidence="2" id="KW-0479">Metal-binding</keyword>
<dbReference type="PROSITE" id="PS51918">
    <property type="entry name" value="RADICAL_SAM"/>
    <property type="match status" value="1"/>
</dbReference>
<evidence type="ECO:0000313" key="6">
    <source>
        <dbReference type="EMBL" id="GAH39463.1"/>
    </source>
</evidence>
<dbReference type="CDD" id="cd21109">
    <property type="entry name" value="SPASM"/>
    <property type="match status" value="1"/>
</dbReference>
<dbReference type="CDD" id="cd01335">
    <property type="entry name" value="Radical_SAM"/>
    <property type="match status" value="1"/>
</dbReference>
<keyword evidence="1" id="KW-0949">S-adenosyl-L-methionine</keyword>
<protein>
    <recommendedName>
        <fullName evidence="5">Radical SAM core domain-containing protein</fullName>
    </recommendedName>
</protein>
<dbReference type="EMBL" id="BARU01005651">
    <property type="protein sequence ID" value="GAH39463.1"/>
    <property type="molecule type" value="Genomic_DNA"/>
</dbReference>
<keyword evidence="4" id="KW-0411">Iron-sulfur</keyword>
<comment type="caution">
    <text evidence="6">The sequence shown here is derived from an EMBL/GenBank/DDBJ whole genome shotgun (WGS) entry which is preliminary data.</text>
</comment>
<dbReference type="InterPro" id="IPR027608">
    <property type="entry name" value="Spiro_SPASM"/>
</dbReference>
<evidence type="ECO:0000259" key="5">
    <source>
        <dbReference type="PROSITE" id="PS51918"/>
    </source>
</evidence>
<organism evidence="6">
    <name type="scientific">marine sediment metagenome</name>
    <dbReference type="NCBI Taxonomy" id="412755"/>
    <lineage>
        <taxon>unclassified sequences</taxon>
        <taxon>metagenomes</taxon>
        <taxon>ecological metagenomes</taxon>
    </lineage>
</organism>
<dbReference type="InterPro" id="IPR007197">
    <property type="entry name" value="rSAM"/>
</dbReference>
<feature type="domain" description="Radical SAM core" evidence="5">
    <location>
        <begin position="7"/>
        <end position="223"/>
    </location>
</feature>
<dbReference type="GO" id="GO:0046872">
    <property type="term" value="F:metal ion binding"/>
    <property type="evidence" value="ECO:0007669"/>
    <property type="project" value="UniProtKB-KW"/>
</dbReference>